<accession>A0AAE0ZQK9</accession>
<proteinExistence type="predicted"/>
<feature type="transmembrane region" description="Helical" evidence="1">
    <location>
        <begin position="138"/>
        <end position="159"/>
    </location>
</feature>
<keyword evidence="3" id="KW-1185">Reference proteome</keyword>
<evidence type="ECO:0000313" key="3">
    <source>
        <dbReference type="Proteomes" id="UP001283361"/>
    </source>
</evidence>
<comment type="caution">
    <text evidence="2">The sequence shown here is derived from an EMBL/GenBank/DDBJ whole genome shotgun (WGS) entry which is preliminary data.</text>
</comment>
<keyword evidence="1" id="KW-0812">Transmembrane</keyword>
<dbReference type="Proteomes" id="UP001283361">
    <property type="component" value="Unassembled WGS sequence"/>
</dbReference>
<dbReference type="EMBL" id="JAWDGP010003518">
    <property type="protein sequence ID" value="KAK3773704.1"/>
    <property type="molecule type" value="Genomic_DNA"/>
</dbReference>
<keyword evidence="1" id="KW-0472">Membrane</keyword>
<dbReference type="AlphaFoldDB" id="A0AAE0ZQK9"/>
<evidence type="ECO:0000313" key="2">
    <source>
        <dbReference type="EMBL" id="KAK3773704.1"/>
    </source>
</evidence>
<keyword evidence="1" id="KW-1133">Transmembrane helix</keyword>
<protein>
    <submittedName>
        <fullName evidence="2">Uncharacterized protein</fullName>
    </submittedName>
</protein>
<organism evidence="2 3">
    <name type="scientific">Elysia crispata</name>
    <name type="common">lettuce slug</name>
    <dbReference type="NCBI Taxonomy" id="231223"/>
    <lineage>
        <taxon>Eukaryota</taxon>
        <taxon>Metazoa</taxon>
        <taxon>Spiralia</taxon>
        <taxon>Lophotrochozoa</taxon>
        <taxon>Mollusca</taxon>
        <taxon>Gastropoda</taxon>
        <taxon>Heterobranchia</taxon>
        <taxon>Euthyneura</taxon>
        <taxon>Panpulmonata</taxon>
        <taxon>Sacoglossa</taxon>
        <taxon>Placobranchoidea</taxon>
        <taxon>Plakobranchidae</taxon>
        <taxon>Elysia</taxon>
    </lineage>
</organism>
<evidence type="ECO:0000256" key="1">
    <source>
        <dbReference type="SAM" id="Phobius"/>
    </source>
</evidence>
<sequence length="187" mass="21087">MVCRLSKSSREDLSNIPSEISSATPFMSEVRGSSTVPCLGCLASLSHRSPVAFSNVKSISIHRPRVNYQSYEDGIQYGFRIFGFCLLHSAVRVVPLSGLSLRLSPDTAMQICYTGVVMSPLETLSQEHRLRYCVHDCLVFAVWVYLLTTPVPGGLLALYRSWLCHRMYDVQRRGKKIDNERVFSCFN</sequence>
<name>A0AAE0ZQK9_9GAST</name>
<reference evidence="2" key="1">
    <citation type="journal article" date="2023" name="G3 (Bethesda)">
        <title>A reference genome for the long-term kleptoplast-retaining sea slug Elysia crispata morphotype clarki.</title>
        <authorList>
            <person name="Eastman K.E."/>
            <person name="Pendleton A.L."/>
            <person name="Shaikh M.A."/>
            <person name="Suttiyut T."/>
            <person name="Ogas R."/>
            <person name="Tomko P."/>
            <person name="Gavelis G."/>
            <person name="Widhalm J.R."/>
            <person name="Wisecaver J.H."/>
        </authorList>
    </citation>
    <scope>NUCLEOTIDE SEQUENCE</scope>
    <source>
        <strain evidence="2">ECLA1</strain>
    </source>
</reference>
<gene>
    <name evidence="2" type="ORF">RRG08_001433</name>
</gene>